<sequence length="131" mass="14928">MSINEFTGIVDAIRTLESDMARASGYSGSLRDTFWDDVMGVKGALDNTDFSELDYRADDKIEISDFFAESVERTAKMEQENYRAFHGSHGIAQQKQQTVAKITSEPFLREYQEKAVAFLKTRETQLIDRQA</sequence>
<dbReference type="RefSeq" id="WP_147390366.1">
    <property type="nucleotide sequence ID" value="NZ_AQHF01000020.1"/>
</dbReference>
<organism evidence="1 2">
    <name type="scientific">Pseudoalteromonas peptidolytica F12-50-A1</name>
    <dbReference type="NCBI Taxonomy" id="1315280"/>
    <lineage>
        <taxon>Bacteria</taxon>
        <taxon>Pseudomonadati</taxon>
        <taxon>Pseudomonadota</taxon>
        <taxon>Gammaproteobacteria</taxon>
        <taxon>Alteromonadales</taxon>
        <taxon>Pseudoalteromonadaceae</taxon>
        <taxon>Pseudoalteromonas</taxon>
    </lineage>
</organism>
<reference evidence="1 2" key="1">
    <citation type="submission" date="2015-06" db="EMBL/GenBank/DDBJ databases">
        <title>Genome sequence of Pseudoalteromonas peptidolytica.</title>
        <authorList>
            <person name="Xie B.-B."/>
            <person name="Rong J.-C."/>
            <person name="Qin Q.-L."/>
            <person name="Zhang Y.-Z."/>
        </authorList>
    </citation>
    <scope>NUCLEOTIDE SEQUENCE [LARGE SCALE GENOMIC DNA]</scope>
    <source>
        <strain evidence="1 2">F12-50-A1</strain>
    </source>
</reference>
<dbReference type="Proteomes" id="UP000660708">
    <property type="component" value="Unassembled WGS sequence"/>
</dbReference>
<name>A0A8I0T2K2_9GAMM</name>
<proteinExistence type="predicted"/>
<dbReference type="EMBL" id="AQHF01000020">
    <property type="protein sequence ID" value="MBE0345481.1"/>
    <property type="molecule type" value="Genomic_DNA"/>
</dbReference>
<protein>
    <submittedName>
        <fullName evidence="1">Uncharacterized protein</fullName>
    </submittedName>
</protein>
<evidence type="ECO:0000313" key="2">
    <source>
        <dbReference type="Proteomes" id="UP000660708"/>
    </source>
</evidence>
<accession>A0A8I0T2K2</accession>
<dbReference type="AlphaFoldDB" id="A0A8I0T2K2"/>
<evidence type="ECO:0000313" key="1">
    <source>
        <dbReference type="EMBL" id="MBE0345481.1"/>
    </source>
</evidence>
<comment type="caution">
    <text evidence="1">The sequence shown here is derived from an EMBL/GenBank/DDBJ whole genome shotgun (WGS) entry which is preliminary data.</text>
</comment>
<gene>
    <name evidence="1" type="ORF">PPEP_a0368</name>
</gene>
<keyword evidence="2" id="KW-1185">Reference proteome</keyword>